<feature type="transmembrane region" description="Helical" evidence="2">
    <location>
        <begin position="95"/>
        <end position="114"/>
    </location>
</feature>
<reference evidence="5" key="1">
    <citation type="submission" date="2018-03" db="EMBL/GenBank/DDBJ databases">
        <title>Ecological and genomic features of two cosmopolitan and abundant freshwater picocyanobacteria.</title>
        <authorList>
            <person name="Cabello-Yeves P.J."/>
            <person name="Picazo A."/>
            <person name="Camacho A."/>
            <person name="Callieri C."/>
            <person name="Rosselli R."/>
            <person name="Roda-Garcia J."/>
            <person name="Coutinho F.H."/>
            <person name="Rodriguez-Valera F."/>
        </authorList>
    </citation>
    <scope>NUCLEOTIDE SEQUENCE [LARGE SCALE GENOMIC DNA]</scope>
    <source>
        <strain evidence="5">Tous</strain>
    </source>
</reference>
<dbReference type="PANTHER" id="PTHR43318">
    <property type="entry name" value="UDP-N-ACETYLGLUCOSAMINE 4,6-DEHYDRATASE"/>
    <property type="match status" value="1"/>
</dbReference>
<dbReference type="InterPro" id="IPR003869">
    <property type="entry name" value="Polysac_CapD-like"/>
</dbReference>
<feature type="domain" description="Polysaccharide biosynthesis protein CapD-like" evidence="3">
    <location>
        <begin position="276"/>
        <end position="580"/>
    </location>
</feature>
<organism evidence="4 5">
    <name type="scientific">Synechococcus lacustris str. Tous</name>
    <dbReference type="NCBI Taxonomy" id="1910958"/>
    <lineage>
        <taxon>Bacteria</taxon>
        <taxon>Bacillati</taxon>
        <taxon>Cyanobacteriota</taxon>
        <taxon>Cyanophyceae</taxon>
        <taxon>Synechococcales</taxon>
        <taxon>Synechococcaceae</taxon>
        <taxon>Synechococcus</taxon>
    </lineage>
</organism>
<sequence length="634" mass="69304">MLSCDAFVLLIGFWGAFALRLNQLWPLQFQQALPLLLPLWLLGLATLVLSRWYRGLTRTTGSFSLYGLLPRTGLIVVLLFAYTSLFGFIQPPRSFWLLFWGLITAGLIVSRILARDLLRLRLERLQQLLQGATPTGIATLIYGAGEAGHRLLQELQLDARFNVVAAVDDDPALWYRRLQRLEVHNPELIPELIINHGIKQVLLALPSAVRSRRRELATRFRAMGLEVLTMPSLADLASGRLRVSELRTVAIEDLLGREPSTPINGLLEAAVKDKTILITGAGGSIGSELCRQVLALGAHKLLLLDRSEYALYTIHQELIQLINTSVNTNPSNTQASNTQLLLPVLADAADQTILENLCRNHGVDGLIHAAAYKHVPLVEANVCAALANNLGSTTAALAAARNCGLERFTLISTDKAVRPTNAMGASKRACEMLLQNAAAQINDCGHGPKCSMVRFGNVLGSSGSVVPLFRQQIAAGGPVTVTDPEITRFFMTIPEAVQLVLQASAMARGGEVFVLDMGEPVRIADLARQMIQLSGCSVKDANNPNGEIELQFTGLRPGEKLYEELLINANDQETSHPLIRQAREQFMAADQLDQLLLQLNSIIASQDDQAAKLLLARIVPEYQPSLDLIHQANP</sequence>
<dbReference type="Gene3D" id="3.40.50.720">
    <property type="entry name" value="NAD(P)-binding Rossmann-like Domain"/>
    <property type="match status" value="2"/>
</dbReference>
<accession>A0A2P7ECJ2</accession>
<feature type="transmembrane region" description="Helical" evidence="2">
    <location>
        <begin position="65"/>
        <end position="89"/>
    </location>
</feature>
<evidence type="ECO:0000313" key="5">
    <source>
        <dbReference type="Proteomes" id="UP000240206"/>
    </source>
</evidence>
<dbReference type="AlphaFoldDB" id="A0A2P7ECJ2"/>
<keyword evidence="2" id="KW-1133">Transmembrane helix</keyword>
<dbReference type="Proteomes" id="UP000240206">
    <property type="component" value="Unassembled WGS sequence"/>
</dbReference>
<proteinExistence type="inferred from homology"/>
<keyword evidence="5" id="KW-1185">Reference proteome</keyword>
<evidence type="ECO:0000313" key="4">
    <source>
        <dbReference type="EMBL" id="PSI00940.1"/>
    </source>
</evidence>
<dbReference type="Pfam" id="PF02719">
    <property type="entry name" value="Polysacc_synt_2"/>
    <property type="match status" value="1"/>
</dbReference>
<dbReference type="PANTHER" id="PTHR43318:SF1">
    <property type="entry name" value="POLYSACCHARIDE BIOSYNTHESIS PROTEIN EPSC-RELATED"/>
    <property type="match status" value="1"/>
</dbReference>
<dbReference type="Pfam" id="PF13727">
    <property type="entry name" value="CoA_binding_3"/>
    <property type="match status" value="1"/>
</dbReference>
<evidence type="ECO:0000256" key="1">
    <source>
        <dbReference type="ARBA" id="ARBA00007430"/>
    </source>
</evidence>
<keyword evidence="2" id="KW-0812">Transmembrane</keyword>
<feature type="transmembrane region" description="Helical" evidence="2">
    <location>
        <begin position="34"/>
        <end position="53"/>
    </location>
</feature>
<comment type="similarity">
    <text evidence="1">Belongs to the polysaccharide synthase family.</text>
</comment>
<keyword evidence="2" id="KW-0472">Membrane</keyword>
<dbReference type="InterPro" id="IPR051203">
    <property type="entry name" value="Polysaccharide_Synthase-Rel"/>
</dbReference>
<evidence type="ECO:0000259" key="3">
    <source>
        <dbReference type="Pfam" id="PF02719"/>
    </source>
</evidence>
<dbReference type="SUPFAM" id="SSF51735">
    <property type="entry name" value="NAD(P)-binding Rossmann-fold domains"/>
    <property type="match status" value="2"/>
</dbReference>
<dbReference type="CDD" id="cd05237">
    <property type="entry name" value="UDP_invert_4-6DH_SDR_e"/>
    <property type="match status" value="1"/>
</dbReference>
<gene>
    <name evidence="4" type="ORF">C7K08_10535</name>
</gene>
<dbReference type="InterPro" id="IPR036291">
    <property type="entry name" value="NAD(P)-bd_dom_sf"/>
</dbReference>
<dbReference type="EMBL" id="PXVC01000062">
    <property type="protein sequence ID" value="PSI00940.1"/>
    <property type="molecule type" value="Genomic_DNA"/>
</dbReference>
<name>A0A2P7ECJ2_9SYNE</name>
<evidence type="ECO:0000256" key="2">
    <source>
        <dbReference type="SAM" id="Phobius"/>
    </source>
</evidence>
<protein>
    <submittedName>
        <fullName evidence="4">Polysaccharide biosynthesis protein</fullName>
    </submittedName>
</protein>
<comment type="caution">
    <text evidence="4">The sequence shown here is derived from an EMBL/GenBank/DDBJ whole genome shotgun (WGS) entry which is preliminary data.</text>
</comment>